<gene>
    <name evidence="1" type="ORF">M5K25_017151</name>
</gene>
<protein>
    <submittedName>
        <fullName evidence="1">Uncharacterized protein</fullName>
    </submittedName>
</protein>
<proteinExistence type="predicted"/>
<organism evidence="1 2">
    <name type="scientific">Dendrobium thyrsiflorum</name>
    <name type="common">Pinecone-like raceme dendrobium</name>
    <name type="synonym">Orchid</name>
    <dbReference type="NCBI Taxonomy" id="117978"/>
    <lineage>
        <taxon>Eukaryota</taxon>
        <taxon>Viridiplantae</taxon>
        <taxon>Streptophyta</taxon>
        <taxon>Embryophyta</taxon>
        <taxon>Tracheophyta</taxon>
        <taxon>Spermatophyta</taxon>
        <taxon>Magnoliopsida</taxon>
        <taxon>Liliopsida</taxon>
        <taxon>Asparagales</taxon>
        <taxon>Orchidaceae</taxon>
        <taxon>Epidendroideae</taxon>
        <taxon>Malaxideae</taxon>
        <taxon>Dendrobiinae</taxon>
        <taxon>Dendrobium</taxon>
    </lineage>
</organism>
<evidence type="ECO:0000313" key="1">
    <source>
        <dbReference type="EMBL" id="KAL0913674.1"/>
    </source>
</evidence>
<accession>A0ABD0ULZ5</accession>
<evidence type="ECO:0000313" key="2">
    <source>
        <dbReference type="Proteomes" id="UP001552299"/>
    </source>
</evidence>
<sequence>MADPELDSDFVYNEQGFIDILRSPFFDLNLEVDDSVEEYVERIIFTLSNAVEEQLSIVQWQSPPSQVKSELFPSSLPFKSFFNYGFVSSIKNRVKLFT</sequence>
<reference evidence="1 2" key="1">
    <citation type="journal article" date="2024" name="Plant Biotechnol. J.">
        <title>Dendrobium thyrsiflorum genome and its molecular insights into genes involved in important horticultural traits.</title>
        <authorList>
            <person name="Chen B."/>
            <person name="Wang J.Y."/>
            <person name="Zheng P.J."/>
            <person name="Li K.L."/>
            <person name="Liang Y.M."/>
            <person name="Chen X.F."/>
            <person name="Zhang C."/>
            <person name="Zhao X."/>
            <person name="He X."/>
            <person name="Zhang G.Q."/>
            <person name="Liu Z.J."/>
            <person name="Xu Q."/>
        </authorList>
    </citation>
    <scope>NUCLEOTIDE SEQUENCE [LARGE SCALE GENOMIC DNA]</scope>
    <source>
        <strain evidence="1">GZMU011</strain>
    </source>
</reference>
<dbReference type="Proteomes" id="UP001552299">
    <property type="component" value="Unassembled WGS sequence"/>
</dbReference>
<keyword evidence="2" id="KW-1185">Reference proteome</keyword>
<dbReference type="EMBL" id="JANQDX010000013">
    <property type="protein sequence ID" value="KAL0913674.1"/>
    <property type="molecule type" value="Genomic_DNA"/>
</dbReference>
<dbReference type="AlphaFoldDB" id="A0ABD0ULZ5"/>
<comment type="caution">
    <text evidence="1">The sequence shown here is derived from an EMBL/GenBank/DDBJ whole genome shotgun (WGS) entry which is preliminary data.</text>
</comment>
<name>A0ABD0ULZ5_DENTH</name>